<dbReference type="InterPro" id="IPR043128">
    <property type="entry name" value="Rev_trsase/Diguanyl_cyclase"/>
</dbReference>
<keyword evidence="3" id="KW-0808">Transferase</keyword>
<organism evidence="13 14">
    <name type="scientific">Thermodesulfovibrio yellowstonii</name>
    <dbReference type="NCBI Taxonomy" id="28262"/>
    <lineage>
        <taxon>Bacteria</taxon>
        <taxon>Pseudomonadati</taxon>
        <taxon>Nitrospirota</taxon>
        <taxon>Thermodesulfovibrionia</taxon>
        <taxon>Thermodesulfovibrionales</taxon>
        <taxon>Thermodesulfovibrionaceae</taxon>
        <taxon>Thermodesulfovibrio</taxon>
    </lineage>
</organism>
<sequence>MITEIEVVAKGGLLYNIGRVALRAEGNFNEENFVEKGREWIEKHLKNDGAALKIAKSLQEKDELFFLWKKAHSLACKNEDIKYFTPNPIISPFYKIRNPNNLNETLNKIPYYQLQSEKPQIAIYNKPIINHENYRRLIEKFKKDLQSTKPPYGINLLTMLMEKHLSNIPLGSPFDDVSMFRHCVLVSAISGCLYLYLKEKRRDKDFSVASIVDCLSSEKPFLLVGGDLSGIQKFIYTITSKGALRALKGRSFYIELLIEHIINEIIDNLNLTRCNIVFSAGGNFCIVSPNTDNAVSELDKLKSRIETFLFNEFKGELQLHLEYIAFGEESFKNSASVSDGLGEKLEKSKKTGWQKRLKDILKPESPHENCLTTQCDVCFREDVSLVSLQRGDEALQVCEPCYFQYKLGEELLEISEGISPVIYRLSEQPQGDYVKIEKFYYCFRRSRDEKLENLADKIYRINNFNAENYNKPNNIFLPLGIYKKRGLKELTDAVSDFGINRLAVLRMDVDNLGKIFGSAIAEQERTFARISEISNRLNQFFKYHLNYIAEGKEIDSLDIAERGVKNKGRNLMIIYSGGDDVFILGHWLDVIETAFDIRRYFELFTGNRFLTISGGISINQDSYPVYQYARDAEELERLAKRDNKKDSLALLDDRKVGWNSFDKVIERIRLFKKFLKTESNGFVIDEQKLPKTFFYRLFSLAKVFRKEGILVLPKAAYLISRAKFNNCADEDVLSIKEVIMNSNEKEWEITELATLVTLMLMRKGGRDHE</sequence>
<dbReference type="GO" id="GO:0005524">
    <property type="term" value="F:ATP binding"/>
    <property type="evidence" value="ECO:0007669"/>
    <property type="project" value="UniProtKB-KW"/>
</dbReference>
<accession>A0A9W6LJJ2</accession>
<keyword evidence="7" id="KW-0378">Hydrolase</keyword>
<dbReference type="GO" id="GO:0051607">
    <property type="term" value="P:defense response to virus"/>
    <property type="evidence" value="ECO:0007669"/>
    <property type="project" value="UniProtKB-KW"/>
</dbReference>
<keyword evidence="8" id="KW-0269">Exonuclease</keyword>
<keyword evidence="5" id="KW-0547">Nucleotide-binding</keyword>
<keyword evidence="4" id="KW-0540">Nuclease</keyword>
<evidence type="ECO:0000313" key="14">
    <source>
        <dbReference type="Proteomes" id="UP001144297"/>
    </source>
</evidence>
<keyword evidence="14" id="KW-1185">Reference proteome</keyword>
<dbReference type="Proteomes" id="UP001144297">
    <property type="component" value="Unassembled WGS sequence"/>
</dbReference>
<evidence type="ECO:0000256" key="11">
    <source>
        <dbReference type="ARBA" id="ARBA00032922"/>
    </source>
</evidence>
<dbReference type="Gene3D" id="3.30.70.270">
    <property type="match status" value="1"/>
</dbReference>
<dbReference type="PROSITE" id="PS50887">
    <property type="entry name" value="GGDEF"/>
    <property type="match status" value="1"/>
</dbReference>
<dbReference type="InterPro" id="IPR052117">
    <property type="entry name" value="Cas10/Csm1_subtype-III-A"/>
</dbReference>
<dbReference type="CDD" id="cd09680">
    <property type="entry name" value="Cas10_III"/>
    <property type="match status" value="1"/>
</dbReference>
<gene>
    <name evidence="13" type="primary">csm1_1</name>
    <name evidence="13" type="ORF">TISLANDTSLP1_02870</name>
</gene>
<dbReference type="Pfam" id="PF22335">
    <property type="entry name" value="Cas10-Cmr2_palm2"/>
    <property type="match status" value="1"/>
</dbReference>
<evidence type="ECO:0000256" key="3">
    <source>
        <dbReference type="ARBA" id="ARBA00022679"/>
    </source>
</evidence>
<name>A0A9W6LJJ2_9BACT</name>
<dbReference type="PANTHER" id="PTHR36528:SF1">
    <property type="entry name" value="CRISPR SYSTEM SINGLE-STRAND-SPECIFIC DEOXYRIBONUCLEASE CAS10_CSM1 (SUBTYPE III-A)"/>
    <property type="match status" value="1"/>
</dbReference>
<dbReference type="AlphaFoldDB" id="A0A9W6LJJ2"/>
<evidence type="ECO:0000256" key="5">
    <source>
        <dbReference type="ARBA" id="ARBA00022741"/>
    </source>
</evidence>
<keyword evidence="6" id="KW-0255">Endonuclease</keyword>
<dbReference type="PANTHER" id="PTHR36528">
    <property type="entry name" value="CRISPR SYSTEM SINGLE-STRAND-SPECIFIC DEOXYRIBONUCLEASE CAS10/CSM1 (SUBTYPE III-A)"/>
    <property type="match status" value="1"/>
</dbReference>
<evidence type="ECO:0000259" key="12">
    <source>
        <dbReference type="PROSITE" id="PS50887"/>
    </source>
</evidence>
<dbReference type="GO" id="GO:0004527">
    <property type="term" value="F:exonuclease activity"/>
    <property type="evidence" value="ECO:0007669"/>
    <property type="project" value="UniProtKB-KW"/>
</dbReference>
<evidence type="ECO:0000313" key="13">
    <source>
        <dbReference type="EMBL" id="GLI52594.1"/>
    </source>
</evidence>
<evidence type="ECO:0000256" key="8">
    <source>
        <dbReference type="ARBA" id="ARBA00022839"/>
    </source>
</evidence>
<dbReference type="EMBL" id="BSDX01000001">
    <property type="protein sequence ID" value="GLI52594.1"/>
    <property type="molecule type" value="Genomic_DNA"/>
</dbReference>
<keyword evidence="9" id="KW-0067">ATP-binding</keyword>
<evidence type="ECO:0000256" key="10">
    <source>
        <dbReference type="ARBA" id="ARBA00023118"/>
    </source>
</evidence>
<dbReference type="InterPro" id="IPR054767">
    <property type="entry name" value="Cas10-Cmr2_palm2"/>
</dbReference>
<dbReference type="InterPro" id="IPR000160">
    <property type="entry name" value="GGDEF_dom"/>
</dbReference>
<dbReference type="GO" id="GO:0016740">
    <property type="term" value="F:transferase activity"/>
    <property type="evidence" value="ECO:0007669"/>
    <property type="project" value="UniProtKB-KW"/>
</dbReference>
<dbReference type="GO" id="GO:0004519">
    <property type="term" value="F:endonuclease activity"/>
    <property type="evidence" value="ECO:0007669"/>
    <property type="project" value="UniProtKB-KW"/>
</dbReference>
<reference evidence="13" key="1">
    <citation type="submission" date="2022-12" db="EMBL/GenBank/DDBJ databases">
        <title>Reference genome sequencing for broad-spectrum identification of bacterial and archaeal isolates by mass spectrometry.</title>
        <authorList>
            <person name="Sekiguchi Y."/>
            <person name="Tourlousse D.M."/>
        </authorList>
    </citation>
    <scope>NUCLEOTIDE SEQUENCE</scope>
    <source>
        <strain evidence="13">TSL-P1</strain>
    </source>
</reference>
<dbReference type="NCBIfam" id="TIGR02578">
    <property type="entry name" value="cas_TM1811_Csm1"/>
    <property type="match status" value="1"/>
</dbReference>
<evidence type="ECO:0000256" key="4">
    <source>
        <dbReference type="ARBA" id="ARBA00022722"/>
    </source>
</evidence>
<dbReference type="InterPro" id="IPR013408">
    <property type="entry name" value="Cas10/Csm1"/>
</dbReference>
<evidence type="ECO:0000256" key="2">
    <source>
        <dbReference type="ARBA" id="ARBA00014333"/>
    </source>
</evidence>
<keyword evidence="10" id="KW-0051">Antiviral defense</keyword>
<comment type="caution">
    <text evidence="13">The sequence shown here is derived from an EMBL/GenBank/DDBJ whole genome shotgun (WGS) entry which is preliminary data.</text>
</comment>
<evidence type="ECO:0000256" key="9">
    <source>
        <dbReference type="ARBA" id="ARBA00022840"/>
    </source>
</evidence>
<evidence type="ECO:0000256" key="6">
    <source>
        <dbReference type="ARBA" id="ARBA00022759"/>
    </source>
</evidence>
<evidence type="ECO:0000256" key="7">
    <source>
        <dbReference type="ARBA" id="ARBA00022801"/>
    </source>
</evidence>
<dbReference type="InterPro" id="IPR041062">
    <property type="entry name" value="Csm1_B"/>
</dbReference>
<dbReference type="Pfam" id="PF18211">
    <property type="entry name" value="Csm1_B"/>
    <property type="match status" value="1"/>
</dbReference>
<evidence type="ECO:0000256" key="1">
    <source>
        <dbReference type="ARBA" id="ARBA00005700"/>
    </source>
</evidence>
<comment type="similarity">
    <text evidence="1">Belongs to the CRISPR-associated Cas10/Csm1 family.</text>
</comment>
<feature type="domain" description="GGDEF" evidence="12">
    <location>
        <begin position="500"/>
        <end position="653"/>
    </location>
</feature>
<proteinExistence type="inferred from homology"/>
<protein>
    <recommendedName>
        <fullName evidence="2">CRISPR system single-strand-specific deoxyribonuclease Cas10/Csm1 (subtype III-A)</fullName>
    </recommendedName>
    <alternativeName>
        <fullName evidence="11">Cyclic oligoadenylate synthase</fullName>
    </alternativeName>
</protein>